<feature type="region of interest" description="Disordered" evidence="3">
    <location>
        <begin position="1"/>
        <end position="80"/>
    </location>
</feature>
<organism evidence="4 5">
    <name type="scientific">Chloropicon roscoffensis</name>
    <dbReference type="NCBI Taxonomy" id="1461544"/>
    <lineage>
        <taxon>Eukaryota</taxon>
        <taxon>Viridiplantae</taxon>
        <taxon>Chlorophyta</taxon>
        <taxon>Chloropicophyceae</taxon>
        <taxon>Chloropicales</taxon>
        <taxon>Chloropicaceae</taxon>
        <taxon>Chloropicon</taxon>
    </lineage>
</organism>
<dbReference type="EMBL" id="CP151509">
    <property type="protein sequence ID" value="WZN64466.1"/>
    <property type="molecule type" value="Genomic_DNA"/>
</dbReference>
<keyword evidence="5" id="KW-1185">Reference proteome</keyword>
<dbReference type="GO" id="GO:0005778">
    <property type="term" value="C:peroxisomal membrane"/>
    <property type="evidence" value="ECO:0007669"/>
    <property type="project" value="UniProtKB-SubCell"/>
</dbReference>
<evidence type="ECO:0000256" key="2">
    <source>
        <dbReference type="RuleBase" id="RU365003"/>
    </source>
</evidence>
<accession>A0AAX4PEJ0</accession>
<reference evidence="4 5" key="1">
    <citation type="submission" date="2024-03" db="EMBL/GenBank/DDBJ databases">
        <title>Complete genome sequence of the green alga Chloropicon roscoffensis RCC1871.</title>
        <authorList>
            <person name="Lemieux C."/>
            <person name="Pombert J.-F."/>
            <person name="Otis C."/>
            <person name="Turmel M."/>
        </authorList>
    </citation>
    <scope>NUCLEOTIDE SEQUENCE [LARGE SCALE GENOMIC DNA]</scope>
    <source>
        <strain evidence="4 5">RCC1871</strain>
    </source>
</reference>
<feature type="compositionally biased region" description="Basic and acidic residues" evidence="3">
    <location>
        <begin position="56"/>
        <end position="69"/>
    </location>
</feature>
<dbReference type="PANTHER" id="PTHR13299:SF0">
    <property type="entry name" value="PEROXISOMAL MEMBRANE PROTEIN PEX16"/>
    <property type="match status" value="1"/>
</dbReference>
<dbReference type="Pfam" id="PF08610">
    <property type="entry name" value="Pex16"/>
    <property type="match status" value="2"/>
</dbReference>
<dbReference type="PANTHER" id="PTHR13299">
    <property type="entry name" value="PEROXISOMAL MEMBRANE PROTEIN PEX16"/>
    <property type="match status" value="1"/>
</dbReference>
<gene>
    <name evidence="4" type="ORF">HKI87_09g60220</name>
</gene>
<dbReference type="Proteomes" id="UP001472866">
    <property type="component" value="Chromosome 09"/>
</dbReference>
<dbReference type="AlphaFoldDB" id="A0AAX4PEJ0"/>
<dbReference type="GO" id="GO:0007031">
    <property type="term" value="P:peroxisome organization"/>
    <property type="evidence" value="ECO:0007669"/>
    <property type="project" value="UniProtKB-KW"/>
</dbReference>
<name>A0AAX4PEJ0_9CHLO</name>
<sequence>MKLEGGEGEGRGMGDQGPPSSSSSSLEISLSDEDVMGCAATAGEESKRGTQAGQESKNHLEEKEGEGRPPARRRSSTAAMAAQGRLERYASWYRANEHWIAPFEQALQSAIWFMPDSAGSEVSTELLHSAASMWTVANDQVLMLTEETKEMDELRSVERKFPSLLLPLLVATVEQFETVVEVLVARSLRARPRDDTDAMAANAGPLPRERYAWLSLVEAAKASLRLALLYRSQGTSCMLLDGGVSGVAKAVDASVSLERAKAKRTEAFLAFRSRYLAPPSGGAAAAAASALEMEDGPNREVVLDLRRDGARLLALAEVLHVCRPVLYCSLLYRHGAQSWKPWCVSLMAELVACYSTHRCVRRSRSLHTNPVCVRESEARWARMVLYFARSPFYDAFTRGRLKSVRRALKPVPLLGAAANAGYNLLDEIQEYYTYTSG</sequence>
<keyword evidence="2" id="KW-0962">Peroxisome biogenesis</keyword>
<comment type="subcellular location">
    <subcellularLocation>
        <location evidence="2">Peroxisome membrane</location>
    </subcellularLocation>
</comment>
<dbReference type="InterPro" id="IPR013919">
    <property type="entry name" value="Pex16"/>
</dbReference>
<proteinExistence type="inferred from homology"/>
<evidence type="ECO:0000313" key="5">
    <source>
        <dbReference type="Proteomes" id="UP001472866"/>
    </source>
</evidence>
<feature type="compositionally biased region" description="Low complexity" evidence="3">
    <location>
        <begin position="16"/>
        <end position="29"/>
    </location>
</feature>
<evidence type="ECO:0000313" key="4">
    <source>
        <dbReference type="EMBL" id="WZN64466.1"/>
    </source>
</evidence>
<comment type="similarity">
    <text evidence="1 2">Belongs to the peroxin-16 family.</text>
</comment>
<protein>
    <recommendedName>
        <fullName evidence="2">Peroxisomal membrane protein PEX16</fullName>
    </recommendedName>
</protein>
<keyword evidence="2" id="KW-0576">Peroxisome</keyword>
<evidence type="ECO:0000256" key="1">
    <source>
        <dbReference type="ARBA" id="ARBA00009505"/>
    </source>
</evidence>
<feature type="compositionally biased region" description="Basic and acidic residues" evidence="3">
    <location>
        <begin position="1"/>
        <end position="12"/>
    </location>
</feature>
<evidence type="ECO:0000256" key="3">
    <source>
        <dbReference type="SAM" id="MobiDB-lite"/>
    </source>
</evidence>